<dbReference type="GO" id="GO:0016779">
    <property type="term" value="F:nucleotidyltransferase activity"/>
    <property type="evidence" value="ECO:0007669"/>
    <property type="project" value="UniProtKB-ARBA"/>
</dbReference>
<feature type="domain" description="MobA-like NTP transferase" evidence="1">
    <location>
        <begin position="6"/>
        <end position="90"/>
    </location>
</feature>
<dbReference type="Proteomes" id="UP000051861">
    <property type="component" value="Unassembled WGS sequence"/>
</dbReference>
<comment type="caution">
    <text evidence="2">The sequence shown here is derived from an EMBL/GenBank/DDBJ whole genome shotgun (WGS) entry which is preliminary data.</text>
</comment>
<dbReference type="EMBL" id="LIZX01000254">
    <property type="protein sequence ID" value="KPJ62858.1"/>
    <property type="molecule type" value="Genomic_DNA"/>
</dbReference>
<dbReference type="Gene3D" id="3.90.550.10">
    <property type="entry name" value="Spore Coat Polysaccharide Biosynthesis Protein SpsA, Chain A"/>
    <property type="match status" value="1"/>
</dbReference>
<proteinExistence type="predicted"/>
<feature type="non-terminal residue" evidence="2">
    <location>
        <position position="95"/>
    </location>
</feature>
<dbReference type="Pfam" id="PF12804">
    <property type="entry name" value="NTP_transf_3"/>
    <property type="match status" value="1"/>
</dbReference>
<evidence type="ECO:0000259" key="1">
    <source>
        <dbReference type="Pfam" id="PF12804"/>
    </source>
</evidence>
<reference evidence="2 3" key="1">
    <citation type="journal article" date="2015" name="Microbiome">
        <title>Genomic resolution of linkages in carbon, nitrogen, and sulfur cycling among widespread estuary sediment bacteria.</title>
        <authorList>
            <person name="Baker B.J."/>
            <person name="Lazar C.S."/>
            <person name="Teske A.P."/>
            <person name="Dick G.J."/>
        </authorList>
    </citation>
    <scope>NUCLEOTIDE SEQUENCE [LARGE SCALE GENOMIC DNA]</scope>
    <source>
        <strain evidence="2">DG_54_3</strain>
    </source>
</reference>
<dbReference type="AlphaFoldDB" id="A0A0S7XKA9"/>
<evidence type="ECO:0000313" key="3">
    <source>
        <dbReference type="Proteomes" id="UP000051861"/>
    </source>
</evidence>
<organism evidence="2 3">
    <name type="scientific">candidate division WOR-1 bacterium DG_54_3</name>
    <dbReference type="NCBI Taxonomy" id="1703775"/>
    <lineage>
        <taxon>Bacteria</taxon>
        <taxon>Bacillati</taxon>
        <taxon>Saganbacteria</taxon>
    </lineage>
</organism>
<evidence type="ECO:0000313" key="2">
    <source>
        <dbReference type="EMBL" id="KPJ62858.1"/>
    </source>
</evidence>
<sequence length="95" mass="10359">MEKASAIILAGGKNTRIGTNKTFIQLPKGETILQDTLNVLQKIFPEIIIVTNQKEVYLSYGSCGKFNVQVVEDLIKESGPLGGIFTGLCYSVSKH</sequence>
<gene>
    <name evidence="2" type="ORF">AMJ44_15020</name>
</gene>
<accession>A0A0S7XKA9</accession>
<dbReference type="InterPro" id="IPR025877">
    <property type="entry name" value="MobA-like_NTP_Trfase"/>
</dbReference>
<dbReference type="SUPFAM" id="SSF53448">
    <property type="entry name" value="Nucleotide-diphospho-sugar transferases"/>
    <property type="match status" value="1"/>
</dbReference>
<name>A0A0S7XKA9_UNCSA</name>
<protein>
    <recommendedName>
        <fullName evidence="1">MobA-like NTP transferase domain-containing protein</fullName>
    </recommendedName>
</protein>
<dbReference type="InterPro" id="IPR029044">
    <property type="entry name" value="Nucleotide-diphossugar_trans"/>
</dbReference>